<dbReference type="EMBL" id="RSED01000025">
    <property type="protein sequence ID" value="RRS02290.1"/>
    <property type="molecule type" value="Genomic_DNA"/>
</dbReference>
<feature type="chain" id="PRO_5018544590" evidence="1">
    <location>
        <begin position="21"/>
        <end position="224"/>
    </location>
</feature>
<evidence type="ECO:0000313" key="3">
    <source>
        <dbReference type="EMBL" id="RRS02290.1"/>
    </source>
</evidence>
<reference evidence="3 4" key="1">
    <citation type="submission" date="2018-12" db="EMBL/GenBank/DDBJ databases">
        <title>The whole draft genome of Aquabacterium sp. SJQ9.</title>
        <authorList>
            <person name="Sun L."/>
            <person name="Gao X."/>
            <person name="Chen W."/>
            <person name="Huang K."/>
        </authorList>
    </citation>
    <scope>NUCLEOTIDE SEQUENCE [LARGE SCALE GENOMIC DNA]</scope>
    <source>
        <strain evidence="3 4">SJQ9</strain>
    </source>
</reference>
<accession>A0A3R8T240</accession>
<dbReference type="NCBIfam" id="TIGR02595">
    <property type="entry name" value="PEP_CTERM"/>
    <property type="match status" value="1"/>
</dbReference>
<dbReference type="InterPro" id="IPR013424">
    <property type="entry name" value="Ice-binding_C"/>
</dbReference>
<proteinExistence type="predicted"/>
<sequence length="224" mass="22942">MMKLHIGVAAAAFIALSSHASTESGTGTGSASTSSGLAGSLAGVLQFQAPSGFSVIQSPPPLIDYEGHYSQSLTLSLTPSDNGTYSFDFFYIAPTTSHVGLVWLDAWFEPALTGDSYVTVTAPSASIAVSPAFTLGGTVLNTAVLPIAPNMQTPVTVTLSDYRAGIAGACISGLSHCLYTSDPGTLKVKIDLSLAPVPEASTYALMGLGLVGIGLARRRLLSAR</sequence>
<organism evidence="3 4">
    <name type="scientific">Aquabacterium soli</name>
    <dbReference type="NCBI Taxonomy" id="2493092"/>
    <lineage>
        <taxon>Bacteria</taxon>
        <taxon>Pseudomonadati</taxon>
        <taxon>Pseudomonadota</taxon>
        <taxon>Betaproteobacteria</taxon>
        <taxon>Burkholderiales</taxon>
        <taxon>Aquabacterium</taxon>
    </lineage>
</organism>
<feature type="signal peptide" evidence="1">
    <location>
        <begin position="1"/>
        <end position="20"/>
    </location>
</feature>
<evidence type="ECO:0000313" key="4">
    <source>
        <dbReference type="Proteomes" id="UP000269265"/>
    </source>
</evidence>
<name>A0A3R8T240_9BURK</name>
<dbReference type="AlphaFoldDB" id="A0A3R8T240"/>
<keyword evidence="4" id="KW-1185">Reference proteome</keyword>
<dbReference type="OrthoDB" id="8708394at2"/>
<dbReference type="Proteomes" id="UP000269265">
    <property type="component" value="Unassembled WGS sequence"/>
</dbReference>
<protein>
    <submittedName>
        <fullName evidence="3">PEP-CTERM sorting domain-containing protein</fullName>
    </submittedName>
</protein>
<keyword evidence="1" id="KW-0732">Signal</keyword>
<gene>
    <name evidence="3" type="ORF">EIP75_21215</name>
</gene>
<feature type="domain" description="Ice-binding protein C-terminal" evidence="2">
    <location>
        <begin position="196"/>
        <end position="218"/>
    </location>
</feature>
<evidence type="ECO:0000256" key="1">
    <source>
        <dbReference type="SAM" id="SignalP"/>
    </source>
</evidence>
<dbReference type="Pfam" id="PF07589">
    <property type="entry name" value="PEP-CTERM"/>
    <property type="match status" value="1"/>
</dbReference>
<evidence type="ECO:0000259" key="2">
    <source>
        <dbReference type="Pfam" id="PF07589"/>
    </source>
</evidence>
<comment type="caution">
    <text evidence="3">The sequence shown here is derived from an EMBL/GenBank/DDBJ whole genome shotgun (WGS) entry which is preliminary data.</text>
</comment>